<accession>A0A0F9S5B8</accession>
<dbReference type="AlphaFoldDB" id="A0A0F9S5B8"/>
<keyword evidence="1" id="KW-0472">Membrane</keyword>
<evidence type="ECO:0000313" key="2">
    <source>
        <dbReference type="EMBL" id="KKN24538.1"/>
    </source>
</evidence>
<keyword evidence="1" id="KW-1133">Transmembrane helix</keyword>
<keyword evidence="1" id="KW-0812">Transmembrane</keyword>
<reference evidence="2" key="1">
    <citation type="journal article" date="2015" name="Nature">
        <title>Complex archaea that bridge the gap between prokaryotes and eukaryotes.</title>
        <authorList>
            <person name="Spang A."/>
            <person name="Saw J.H."/>
            <person name="Jorgensen S.L."/>
            <person name="Zaremba-Niedzwiedzka K."/>
            <person name="Martijn J."/>
            <person name="Lind A.E."/>
            <person name="van Eijk R."/>
            <person name="Schleper C."/>
            <person name="Guy L."/>
            <person name="Ettema T.J."/>
        </authorList>
    </citation>
    <scope>NUCLEOTIDE SEQUENCE</scope>
</reference>
<gene>
    <name evidence="2" type="ORF">LCGC14_0894000</name>
</gene>
<comment type="caution">
    <text evidence="2">The sequence shown here is derived from an EMBL/GenBank/DDBJ whole genome shotgun (WGS) entry which is preliminary data.</text>
</comment>
<dbReference type="PROSITE" id="PS51257">
    <property type="entry name" value="PROKAR_LIPOPROTEIN"/>
    <property type="match status" value="1"/>
</dbReference>
<dbReference type="EMBL" id="LAZR01002876">
    <property type="protein sequence ID" value="KKN24538.1"/>
    <property type="molecule type" value="Genomic_DNA"/>
</dbReference>
<organism evidence="2">
    <name type="scientific">marine sediment metagenome</name>
    <dbReference type="NCBI Taxonomy" id="412755"/>
    <lineage>
        <taxon>unclassified sequences</taxon>
        <taxon>metagenomes</taxon>
        <taxon>ecological metagenomes</taxon>
    </lineage>
</organism>
<protein>
    <submittedName>
        <fullName evidence="2">Uncharacterized protein</fullName>
    </submittedName>
</protein>
<sequence>MFRKIVYAVCWIVFLLAMAAWLQGCTSFEAGLIDYIYIGQDKDLEIIVPATFAAILFGVTVPTTATLSGNVIIRLQTRSEPGVEMVREARGLLLDIARAAAAEAVGK</sequence>
<proteinExistence type="predicted"/>
<name>A0A0F9S5B8_9ZZZZ</name>
<evidence type="ECO:0000256" key="1">
    <source>
        <dbReference type="SAM" id="Phobius"/>
    </source>
</evidence>
<feature type="transmembrane region" description="Helical" evidence="1">
    <location>
        <begin position="46"/>
        <end position="68"/>
    </location>
</feature>